<dbReference type="Gene3D" id="2.60.120.260">
    <property type="entry name" value="Galactose-binding domain-like"/>
    <property type="match status" value="1"/>
</dbReference>
<organism evidence="1">
    <name type="scientific">marine metagenome</name>
    <dbReference type="NCBI Taxonomy" id="408172"/>
    <lineage>
        <taxon>unclassified sequences</taxon>
        <taxon>metagenomes</taxon>
        <taxon>ecological metagenomes</taxon>
    </lineage>
</organism>
<dbReference type="AlphaFoldDB" id="A0A382R0K6"/>
<dbReference type="EMBL" id="UINC01117968">
    <property type="protein sequence ID" value="SVC90767.1"/>
    <property type="molecule type" value="Genomic_DNA"/>
</dbReference>
<proteinExistence type="predicted"/>
<protein>
    <submittedName>
        <fullName evidence="1">Uncharacterized protein</fullName>
    </submittedName>
</protein>
<name>A0A382R0K6_9ZZZZ</name>
<evidence type="ECO:0000313" key="1">
    <source>
        <dbReference type="EMBL" id="SVC90767.1"/>
    </source>
</evidence>
<reference evidence="1" key="1">
    <citation type="submission" date="2018-05" db="EMBL/GenBank/DDBJ databases">
        <authorList>
            <person name="Lanie J.A."/>
            <person name="Ng W.-L."/>
            <person name="Kazmierczak K.M."/>
            <person name="Andrzejewski T.M."/>
            <person name="Davidsen T.M."/>
            <person name="Wayne K.J."/>
            <person name="Tettelin H."/>
            <person name="Glass J.I."/>
            <person name="Rusch D."/>
            <person name="Podicherti R."/>
            <person name="Tsui H.-C.T."/>
            <person name="Winkler M.E."/>
        </authorList>
    </citation>
    <scope>NUCLEOTIDE SEQUENCE</scope>
</reference>
<accession>A0A382R0K6</accession>
<gene>
    <name evidence="1" type="ORF">METZ01_LOCUS343621</name>
</gene>
<sequence>MAVEPKMYNLVAHPAYTRVHKLRLSSNSSDFELFSLTFGVYEAGP</sequence>